<dbReference type="EMBL" id="JACHFD010000010">
    <property type="protein sequence ID" value="MBB5351995.1"/>
    <property type="molecule type" value="Genomic_DNA"/>
</dbReference>
<dbReference type="SUPFAM" id="SSF53597">
    <property type="entry name" value="Dihydrofolate reductase-like"/>
    <property type="match status" value="1"/>
</dbReference>
<dbReference type="GO" id="GO:0046655">
    <property type="term" value="P:folic acid metabolic process"/>
    <property type="evidence" value="ECO:0007669"/>
    <property type="project" value="TreeGrafter"/>
</dbReference>
<dbReference type="CDD" id="cd00209">
    <property type="entry name" value="DHFR"/>
    <property type="match status" value="1"/>
</dbReference>
<dbReference type="AlphaFoldDB" id="A0A840V1Y1"/>
<evidence type="ECO:0000256" key="7">
    <source>
        <dbReference type="ARBA" id="ARBA00025067"/>
    </source>
</evidence>
<dbReference type="GO" id="GO:0005829">
    <property type="term" value="C:cytosol"/>
    <property type="evidence" value="ECO:0007669"/>
    <property type="project" value="TreeGrafter"/>
</dbReference>
<comment type="caution">
    <text evidence="11">The sequence shown here is derived from an EMBL/GenBank/DDBJ whole genome shotgun (WGS) entry which is preliminary data.</text>
</comment>
<protein>
    <recommendedName>
        <fullName evidence="3 8">Dihydrofolate reductase</fullName>
        <ecNumber evidence="3 8">1.5.1.3</ecNumber>
    </recommendedName>
</protein>
<name>A0A840V1Y1_9BACT</name>
<dbReference type="UniPathway" id="UPA00077">
    <property type="reaction ID" value="UER00158"/>
</dbReference>
<dbReference type="GO" id="GO:0004146">
    <property type="term" value="F:dihydrofolate reductase activity"/>
    <property type="evidence" value="ECO:0007669"/>
    <property type="project" value="UniProtKB-EC"/>
</dbReference>
<dbReference type="InterPro" id="IPR001796">
    <property type="entry name" value="DHFR_dom"/>
</dbReference>
<evidence type="ECO:0000256" key="8">
    <source>
        <dbReference type="PIRNR" id="PIRNR000194"/>
    </source>
</evidence>
<dbReference type="PRINTS" id="PR00070">
    <property type="entry name" value="DHFR"/>
</dbReference>
<sequence length="158" mass="18076">MKLTAIVAMTADRVIGLQGTLPWHLPEDLAFFKRTTSGHPIVMGRTTYESIGRPLPKRRNLVLSRDPLWSAPGIEILPTLSALDDLDLEEEVFIIGGAQVYRAFLPRLDELLVSHVFHDYPGDTRFPEFENHFLAPEVLETHDTFEVLRYRRKPPLET</sequence>
<accession>A0A840V1Y1</accession>
<evidence type="ECO:0000313" key="11">
    <source>
        <dbReference type="EMBL" id="MBB5351995.1"/>
    </source>
</evidence>
<dbReference type="InterPro" id="IPR024072">
    <property type="entry name" value="DHFR-like_dom_sf"/>
</dbReference>
<feature type="domain" description="DHFR" evidence="10">
    <location>
        <begin position="2"/>
        <end position="158"/>
    </location>
</feature>
<dbReference type="PROSITE" id="PS51330">
    <property type="entry name" value="DHFR_2"/>
    <property type="match status" value="1"/>
</dbReference>
<comment type="function">
    <text evidence="7 8">Key enzyme in folate metabolism. Catalyzes an essential reaction for de novo glycine and purine synthesis, and for DNA precursor synthesis.</text>
</comment>
<dbReference type="PANTHER" id="PTHR48069">
    <property type="entry name" value="DIHYDROFOLATE REDUCTASE"/>
    <property type="match status" value="1"/>
</dbReference>
<keyword evidence="4 8" id="KW-0554">One-carbon metabolism</keyword>
<dbReference type="PIRSF" id="PIRSF000194">
    <property type="entry name" value="DHFR"/>
    <property type="match status" value="1"/>
</dbReference>
<proteinExistence type="inferred from homology"/>
<dbReference type="GO" id="GO:0050661">
    <property type="term" value="F:NADP binding"/>
    <property type="evidence" value="ECO:0007669"/>
    <property type="project" value="InterPro"/>
</dbReference>
<comment type="catalytic activity">
    <reaction evidence="8">
        <text>(6S)-5,6,7,8-tetrahydrofolate + NADP(+) = 7,8-dihydrofolate + NADPH + H(+)</text>
        <dbReference type="Rhea" id="RHEA:15009"/>
        <dbReference type="ChEBI" id="CHEBI:15378"/>
        <dbReference type="ChEBI" id="CHEBI:57451"/>
        <dbReference type="ChEBI" id="CHEBI:57453"/>
        <dbReference type="ChEBI" id="CHEBI:57783"/>
        <dbReference type="ChEBI" id="CHEBI:58349"/>
        <dbReference type="EC" id="1.5.1.3"/>
    </reaction>
</comment>
<organism evidence="11 12">
    <name type="scientific">Haloferula luteola</name>
    <dbReference type="NCBI Taxonomy" id="595692"/>
    <lineage>
        <taxon>Bacteria</taxon>
        <taxon>Pseudomonadati</taxon>
        <taxon>Verrucomicrobiota</taxon>
        <taxon>Verrucomicrobiia</taxon>
        <taxon>Verrucomicrobiales</taxon>
        <taxon>Verrucomicrobiaceae</taxon>
        <taxon>Haloferula</taxon>
    </lineage>
</organism>
<evidence type="ECO:0000256" key="9">
    <source>
        <dbReference type="RuleBase" id="RU004474"/>
    </source>
</evidence>
<keyword evidence="5 8" id="KW-0521">NADP</keyword>
<keyword evidence="12" id="KW-1185">Reference proteome</keyword>
<dbReference type="Gene3D" id="3.40.430.10">
    <property type="entry name" value="Dihydrofolate Reductase, subunit A"/>
    <property type="match status" value="1"/>
</dbReference>
<evidence type="ECO:0000256" key="1">
    <source>
        <dbReference type="ARBA" id="ARBA00004903"/>
    </source>
</evidence>
<evidence type="ECO:0000256" key="5">
    <source>
        <dbReference type="ARBA" id="ARBA00022857"/>
    </source>
</evidence>
<dbReference type="EC" id="1.5.1.3" evidence="3 8"/>
<dbReference type="GO" id="GO:0046654">
    <property type="term" value="P:tetrahydrofolate biosynthetic process"/>
    <property type="evidence" value="ECO:0007669"/>
    <property type="project" value="UniProtKB-UniPathway"/>
</dbReference>
<dbReference type="RefSeq" id="WP_184018664.1">
    <property type="nucleotide sequence ID" value="NZ_JACHFD010000010.1"/>
</dbReference>
<gene>
    <name evidence="11" type="ORF">HNR46_002236</name>
</gene>
<dbReference type="InterPro" id="IPR017925">
    <property type="entry name" value="DHFR_CS"/>
</dbReference>
<evidence type="ECO:0000313" key="12">
    <source>
        <dbReference type="Proteomes" id="UP000557717"/>
    </source>
</evidence>
<reference evidence="11 12" key="1">
    <citation type="submission" date="2020-08" db="EMBL/GenBank/DDBJ databases">
        <title>Genomic Encyclopedia of Type Strains, Phase IV (KMG-IV): sequencing the most valuable type-strain genomes for metagenomic binning, comparative biology and taxonomic classification.</title>
        <authorList>
            <person name="Goeker M."/>
        </authorList>
    </citation>
    <scope>NUCLEOTIDE SEQUENCE [LARGE SCALE GENOMIC DNA]</scope>
    <source>
        <strain evidence="11 12">YC6886</strain>
    </source>
</reference>
<comment type="pathway">
    <text evidence="1 8">Cofactor biosynthesis; tetrahydrofolate biosynthesis; 5,6,7,8-tetrahydrofolate from 7,8-dihydrofolate: step 1/1.</text>
</comment>
<dbReference type="Pfam" id="PF00186">
    <property type="entry name" value="DHFR_1"/>
    <property type="match status" value="1"/>
</dbReference>
<dbReference type="PROSITE" id="PS00075">
    <property type="entry name" value="DHFR_1"/>
    <property type="match status" value="1"/>
</dbReference>
<dbReference type="Proteomes" id="UP000557717">
    <property type="component" value="Unassembled WGS sequence"/>
</dbReference>
<keyword evidence="6 8" id="KW-0560">Oxidoreductase</keyword>
<evidence type="ECO:0000256" key="3">
    <source>
        <dbReference type="ARBA" id="ARBA00012856"/>
    </source>
</evidence>
<dbReference type="GO" id="GO:0006730">
    <property type="term" value="P:one-carbon metabolic process"/>
    <property type="evidence" value="ECO:0007669"/>
    <property type="project" value="UniProtKB-KW"/>
</dbReference>
<comment type="similarity">
    <text evidence="2 8 9">Belongs to the dihydrofolate reductase family.</text>
</comment>
<evidence type="ECO:0000256" key="6">
    <source>
        <dbReference type="ARBA" id="ARBA00023002"/>
    </source>
</evidence>
<dbReference type="GO" id="GO:0046452">
    <property type="term" value="P:dihydrofolate metabolic process"/>
    <property type="evidence" value="ECO:0007669"/>
    <property type="project" value="TreeGrafter"/>
</dbReference>
<evidence type="ECO:0000256" key="4">
    <source>
        <dbReference type="ARBA" id="ARBA00022563"/>
    </source>
</evidence>
<dbReference type="InterPro" id="IPR012259">
    <property type="entry name" value="DHFR"/>
</dbReference>
<dbReference type="PANTHER" id="PTHR48069:SF3">
    <property type="entry name" value="DIHYDROFOLATE REDUCTASE"/>
    <property type="match status" value="1"/>
</dbReference>
<evidence type="ECO:0000259" key="10">
    <source>
        <dbReference type="PROSITE" id="PS51330"/>
    </source>
</evidence>
<evidence type="ECO:0000256" key="2">
    <source>
        <dbReference type="ARBA" id="ARBA00009539"/>
    </source>
</evidence>